<dbReference type="Proteomes" id="UP000677218">
    <property type="component" value="Unassembled WGS sequence"/>
</dbReference>
<dbReference type="InterPro" id="IPR014710">
    <property type="entry name" value="RmlC-like_jellyroll"/>
</dbReference>
<evidence type="ECO:0000259" key="1">
    <source>
        <dbReference type="Pfam" id="PF07883"/>
    </source>
</evidence>
<feature type="domain" description="Cupin type-2" evidence="1">
    <location>
        <begin position="47"/>
        <end position="106"/>
    </location>
</feature>
<dbReference type="EMBL" id="BMAY01000003">
    <property type="protein sequence ID" value="GFZ26599.1"/>
    <property type="molecule type" value="Genomic_DNA"/>
</dbReference>
<sequence>MANEKDVKNSPFGFGQANDAYAQYFIGNSYLNPLASSQKAAANVSNVTFEPGCRNNWHKHDIVQILIAVSGRGWYQEKGQPARELKPGDVVIVDPNTEHWHGAAKDSWFQHLAIMVGKGSTEWLSPVADEEYDKLD</sequence>
<name>A0A916QFY9_9LACO</name>
<dbReference type="Gene3D" id="2.60.120.10">
    <property type="entry name" value="Jelly Rolls"/>
    <property type="match status" value="1"/>
</dbReference>
<dbReference type="PANTHER" id="PTHR43698:SF1">
    <property type="entry name" value="BLL4564 PROTEIN"/>
    <property type="match status" value="1"/>
</dbReference>
<dbReference type="RefSeq" id="WP_212780305.1">
    <property type="nucleotide sequence ID" value="NZ_BMAY01000003.1"/>
</dbReference>
<comment type="caution">
    <text evidence="2">The sequence shown here is derived from an EMBL/GenBank/DDBJ whole genome shotgun (WGS) entry which is preliminary data.</text>
</comment>
<dbReference type="InterPro" id="IPR047263">
    <property type="entry name" value="HNL-like_cupin"/>
</dbReference>
<keyword evidence="3" id="KW-1185">Reference proteome</keyword>
<evidence type="ECO:0000313" key="2">
    <source>
        <dbReference type="EMBL" id="GFZ26599.1"/>
    </source>
</evidence>
<dbReference type="CDD" id="cd02233">
    <property type="entry name" value="cupin_HNL-like"/>
    <property type="match status" value="1"/>
</dbReference>
<dbReference type="InterPro" id="IPR011051">
    <property type="entry name" value="RmlC_Cupin_sf"/>
</dbReference>
<gene>
    <name evidence="2" type="ORF">LCB40_04790</name>
</gene>
<protein>
    <submittedName>
        <fullName evidence="2">LytTR family transcriptional regulator</fullName>
    </submittedName>
</protein>
<evidence type="ECO:0000313" key="3">
    <source>
        <dbReference type="Proteomes" id="UP000677218"/>
    </source>
</evidence>
<dbReference type="PANTHER" id="PTHR43698">
    <property type="entry name" value="RIBD C-TERMINAL DOMAIN CONTAINING PROTEIN"/>
    <property type="match status" value="1"/>
</dbReference>
<dbReference type="SUPFAM" id="SSF51182">
    <property type="entry name" value="RmlC-like cupins"/>
    <property type="match status" value="1"/>
</dbReference>
<organism evidence="2 3">
    <name type="scientific">Lactobacillus corticis</name>
    <dbReference type="NCBI Taxonomy" id="2201249"/>
    <lineage>
        <taxon>Bacteria</taxon>
        <taxon>Bacillati</taxon>
        <taxon>Bacillota</taxon>
        <taxon>Bacilli</taxon>
        <taxon>Lactobacillales</taxon>
        <taxon>Lactobacillaceae</taxon>
        <taxon>Lactobacillus</taxon>
    </lineage>
</organism>
<dbReference type="Pfam" id="PF07883">
    <property type="entry name" value="Cupin_2"/>
    <property type="match status" value="1"/>
</dbReference>
<reference evidence="2" key="1">
    <citation type="submission" date="2020-08" db="EMBL/GenBank/DDBJ databases">
        <title>Taxonomic study for Lactobacillus species isolated from hardwood bark.</title>
        <authorList>
            <person name="Tohno M."/>
            <person name="Tanizawa Y."/>
        </authorList>
    </citation>
    <scope>NUCLEOTIDE SEQUENCE</scope>
    <source>
        <strain evidence="2">B40</strain>
    </source>
</reference>
<dbReference type="AlphaFoldDB" id="A0A916QFY9"/>
<accession>A0A916QFY9</accession>
<dbReference type="InterPro" id="IPR013096">
    <property type="entry name" value="Cupin_2"/>
</dbReference>
<proteinExistence type="predicted"/>